<dbReference type="OMA" id="HAIECHQ"/>
<feature type="disulfide bond" evidence="18">
    <location>
        <begin position="96"/>
        <end position="128"/>
    </location>
</feature>
<feature type="disulfide bond" evidence="18">
    <location>
        <begin position="86"/>
        <end position="135"/>
    </location>
</feature>
<name>A0A672TEI4_SINGR</name>
<dbReference type="Gene3D" id="1.20.90.10">
    <property type="entry name" value="Phospholipase A2 domain"/>
    <property type="match status" value="1"/>
</dbReference>
<protein>
    <recommendedName>
        <fullName evidence="2 20">Phospholipase A2</fullName>
        <ecNumber evidence="2 20">3.1.1.4</ecNumber>
    </recommendedName>
</protein>
<feature type="binding site" evidence="17">
    <location>
        <position position="63"/>
    </location>
    <ligand>
        <name>Ca(2+)</name>
        <dbReference type="ChEBI" id="CHEBI:29108"/>
    </ligand>
</feature>
<evidence type="ECO:0000259" key="21">
    <source>
        <dbReference type="SMART" id="SM00085"/>
    </source>
</evidence>
<dbReference type="Proteomes" id="UP000472262">
    <property type="component" value="Unassembled WGS sequence"/>
</dbReference>
<dbReference type="GO" id="GO:0050482">
    <property type="term" value="P:arachidonate secretion"/>
    <property type="evidence" value="ECO:0007669"/>
    <property type="project" value="InterPro"/>
</dbReference>
<keyword evidence="23" id="KW-1185">Reference proteome</keyword>
<feature type="domain" description="Phospholipase A2-like central" evidence="21">
    <location>
        <begin position="34"/>
        <end position="161"/>
    </location>
</feature>
<comment type="similarity">
    <text evidence="19">Belongs to the phospholipase A2 family.</text>
</comment>
<comment type="catalytic activity">
    <reaction evidence="13">
        <text>1-hexadecanoyl-2-(5Z,8Z,11Z,14Z-eicosatetraenoyl)-sn-glycero-3-phosphocholine + H2O = 1-hexadecanoyl-sn-glycero-3-phosphocholine + (5Z,8Z,11Z,14Z)-eicosatetraenoate + H(+)</text>
        <dbReference type="Rhea" id="RHEA:40427"/>
        <dbReference type="ChEBI" id="CHEBI:15377"/>
        <dbReference type="ChEBI" id="CHEBI:15378"/>
        <dbReference type="ChEBI" id="CHEBI:32395"/>
        <dbReference type="ChEBI" id="CHEBI:72998"/>
        <dbReference type="ChEBI" id="CHEBI:73003"/>
    </reaction>
    <physiologicalReaction direction="left-to-right" evidence="13">
        <dbReference type="Rhea" id="RHEA:40428"/>
    </physiologicalReaction>
</comment>
<evidence type="ECO:0000256" key="1">
    <source>
        <dbReference type="ARBA" id="ARBA00004613"/>
    </source>
</evidence>
<comment type="catalytic activity">
    <reaction evidence="9">
        <text>N,1-dihexadecanoyl-2-(9Z,12Z-octadecadienoyl)-sn-glycero-3-phosphoethanolamine + H2O = N,1-dihexadecanoyl-sn-glycero-3-phosphoethanolamine + (9Z,12Z)-octadecadienoate + H(+)</text>
        <dbReference type="Rhea" id="RHEA:56424"/>
        <dbReference type="ChEBI" id="CHEBI:15377"/>
        <dbReference type="ChEBI" id="CHEBI:15378"/>
        <dbReference type="ChEBI" id="CHEBI:30245"/>
        <dbReference type="ChEBI" id="CHEBI:85334"/>
        <dbReference type="ChEBI" id="CHEBI:85335"/>
    </reaction>
    <physiologicalReaction direction="left-to-right" evidence="9">
        <dbReference type="Rhea" id="RHEA:56425"/>
    </physiologicalReaction>
</comment>
<dbReference type="GO" id="GO:0005543">
    <property type="term" value="F:phospholipid binding"/>
    <property type="evidence" value="ECO:0007669"/>
    <property type="project" value="TreeGrafter"/>
</dbReference>
<evidence type="ECO:0000256" key="13">
    <source>
        <dbReference type="ARBA" id="ARBA00048373"/>
    </source>
</evidence>
<dbReference type="InterPro" id="IPR016090">
    <property type="entry name" value="PLA2-like_dom"/>
</dbReference>
<sequence length="193" mass="21259">MLKKELNLTDPKLLNALEFTRNIFSVAHLNSIKNLLQFKDMIKCTVPDSSPLLDFADYGCFCGLGGTGTPVDQLDQLVCCFTHDACYGTAKTLQSCSSVLDNPYTNTYDYKCDENTKTVTCLDSNDECEMFICKCDKAAAECFAQSPYNASNNHLPSSVCSSASRETSSFLTALTAFTVTLTLIYHNKIPCNK</sequence>
<evidence type="ECO:0000256" key="10">
    <source>
        <dbReference type="ARBA" id="ARBA00048015"/>
    </source>
</evidence>
<dbReference type="PRINTS" id="PR00389">
    <property type="entry name" value="PHPHLIPASEA2"/>
</dbReference>
<gene>
    <name evidence="22" type="primary">LOC107550944</name>
</gene>
<dbReference type="FunFam" id="1.20.90.10:FF:000011">
    <property type="entry name" value="Phospholipase A(2)"/>
    <property type="match status" value="1"/>
</dbReference>
<feature type="binding site" evidence="17">
    <location>
        <position position="84"/>
    </location>
    <ligand>
        <name>Ca(2+)</name>
        <dbReference type="ChEBI" id="CHEBI:29108"/>
    </ligand>
</feature>
<dbReference type="SMART" id="SM00085">
    <property type="entry name" value="PA2c"/>
    <property type="match status" value="1"/>
</dbReference>
<evidence type="ECO:0000256" key="15">
    <source>
        <dbReference type="ARBA" id="ARBA00049039"/>
    </source>
</evidence>
<evidence type="ECO:0000256" key="9">
    <source>
        <dbReference type="ARBA" id="ARBA00047535"/>
    </source>
</evidence>
<dbReference type="GO" id="GO:0016042">
    <property type="term" value="P:lipid catabolic process"/>
    <property type="evidence" value="ECO:0007669"/>
    <property type="project" value="InterPro"/>
</dbReference>
<evidence type="ECO:0000256" key="5">
    <source>
        <dbReference type="ARBA" id="ARBA00022801"/>
    </source>
</evidence>
<evidence type="ECO:0000256" key="18">
    <source>
        <dbReference type="PIRSR" id="PIRSR601211-3"/>
    </source>
</evidence>
<dbReference type="SUPFAM" id="SSF48619">
    <property type="entry name" value="Phospholipase A2, PLA2"/>
    <property type="match status" value="1"/>
</dbReference>
<comment type="catalytic activity">
    <reaction evidence="14">
        <text>1-hexadecanoyl-2-(9Z-octadecenoyl)-sn-glycero-3-phosphocholine + H2O = 1-hexadecanoyl-sn-glycero-3-phosphocholine + (9Z)-octadecenoate + H(+)</text>
        <dbReference type="Rhea" id="RHEA:38779"/>
        <dbReference type="ChEBI" id="CHEBI:15377"/>
        <dbReference type="ChEBI" id="CHEBI:15378"/>
        <dbReference type="ChEBI" id="CHEBI:30823"/>
        <dbReference type="ChEBI" id="CHEBI:72998"/>
        <dbReference type="ChEBI" id="CHEBI:73001"/>
    </reaction>
    <physiologicalReaction direction="left-to-right" evidence="14">
        <dbReference type="Rhea" id="RHEA:38780"/>
    </physiologicalReaction>
</comment>
<evidence type="ECO:0000256" key="2">
    <source>
        <dbReference type="ARBA" id="ARBA00013278"/>
    </source>
</evidence>
<feature type="disulfide bond" evidence="18">
    <location>
        <begin position="79"/>
        <end position="142"/>
    </location>
</feature>
<evidence type="ECO:0000313" key="22">
    <source>
        <dbReference type="Ensembl" id="ENSSGRP00000112964.1"/>
    </source>
</evidence>
<evidence type="ECO:0000256" key="19">
    <source>
        <dbReference type="RuleBase" id="RU003654"/>
    </source>
</evidence>
<keyword evidence="5 20" id="KW-0378">Hydrolase</keyword>
<dbReference type="InterPro" id="IPR036444">
    <property type="entry name" value="PLipase_A2_dom_sf"/>
</dbReference>
<dbReference type="GO" id="GO:0005576">
    <property type="term" value="C:extracellular region"/>
    <property type="evidence" value="ECO:0007669"/>
    <property type="project" value="UniProtKB-SubCell"/>
</dbReference>
<organism evidence="22 23">
    <name type="scientific">Sinocyclocheilus grahami</name>
    <name type="common">Dianchi golden-line fish</name>
    <name type="synonym">Barbus grahami</name>
    <dbReference type="NCBI Taxonomy" id="75366"/>
    <lineage>
        <taxon>Eukaryota</taxon>
        <taxon>Metazoa</taxon>
        <taxon>Chordata</taxon>
        <taxon>Craniata</taxon>
        <taxon>Vertebrata</taxon>
        <taxon>Euteleostomi</taxon>
        <taxon>Actinopterygii</taxon>
        <taxon>Neopterygii</taxon>
        <taxon>Teleostei</taxon>
        <taxon>Ostariophysi</taxon>
        <taxon>Cypriniformes</taxon>
        <taxon>Cyprinidae</taxon>
        <taxon>Cyprininae</taxon>
        <taxon>Sinocyclocheilus</taxon>
    </lineage>
</organism>
<proteinExistence type="inferred from homology"/>
<comment type="subcellular location">
    <subcellularLocation>
        <location evidence="1 20">Secreted</location>
    </subcellularLocation>
</comment>
<dbReference type="PROSITE" id="PS00119">
    <property type="entry name" value="PA2_ASP"/>
    <property type="match status" value="1"/>
</dbReference>
<evidence type="ECO:0000256" key="3">
    <source>
        <dbReference type="ARBA" id="ARBA00022525"/>
    </source>
</evidence>
<feature type="disulfide bond" evidence="18">
    <location>
        <begin position="121"/>
        <end position="133"/>
    </location>
</feature>
<keyword evidence="3 20" id="KW-0964">Secreted</keyword>
<comment type="catalytic activity">
    <reaction evidence="12">
        <text>1,2-dihexadecanoyl-sn-glycero-3-phosphocholine + H2O = 1-hexadecanoyl-sn-glycero-3-phosphocholine + hexadecanoate + H(+)</text>
        <dbReference type="Rhea" id="RHEA:41223"/>
        <dbReference type="ChEBI" id="CHEBI:7896"/>
        <dbReference type="ChEBI" id="CHEBI:15377"/>
        <dbReference type="ChEBI" id="CHEBI:15378"/>
        <dbReference type="ChEBI" id="CHEBI:72998"/>
        <dbReference type="ChEBI" id="CHEBI:72999"/>
    </reaction>
    <physiologicalReaction direction="left-to-right" evidence="12">
        <dbReference type="Rhea" id="RHEA:41224"/>
    </physiologicalReaction>
</comment>
<accession>A0A672TEI4</accession>
<keyword evidence="6 17" id="KW-0106">Calcium</keyword>
<dbReference type="AlphaFoldDB" id="A0A672TEI4"/>
<comment type="catalytic activity">
    <reaction evidence="15">
        <text>1-hexadecanoyl-2-(9Z,12Z-octadecadienoyl)-sn-glycero-3-phosphoethanolamine + H2O = 1-hexadecanoyl-sn-glycero-3-phosphoethanolamine + (9Z,12Z)-octadecadienoate + H(+)</text>
        <dbReference type="Rhea" id="RHEA:40815"/>
        <dbReference type="ChEBI" id="CHEBI:15377"/>
        <dbReference type="ChEBI" id="CHEBI:15378"/>
        <dbReference type="ChEBI" id="CHEBI:30245"/>
        <dbReference type="ChEBI" id="CHEBI:73004"/>
        <dbReference type="ChEBI" id="CHEBI:73008"/>
    </reaction>
    <physiologicalReaction direction="left-to-right" evidence="15">
        <dbReference type="Rhea" id="RHEA:40816"/>
    </physiologicalReaction>
</comment>
<keyword evidence="7 20" id="KW-0443">Lipid metabolism</keyword>
<dbReference type="InterPro" id="IPR033112">
    <property type="entry name" value="PLA2_Asp_AS"/>
</dbReference>
<dbReference type="PANTHER" id="PTHR11716:SF94">
    <property type="entry name" value="PHOSPHOLIPASE A2"/>
    <property type="match status" value="1"/>
</dbReference>
<evidence type="ECO:0000256" key="16">
    <source>
        <dbReference type="PIRSR" id="PIRSR601211-1"/>
    </source>
</evidence>
<comment type="cofactor">
    <cofactor evidence="17">
        <name>Ca(2+)</name>
        <dbReference type="ChEBI" id="CHEBI:29108"/>
    </cofactor>
    <text evidence="17">Binds 1 Ca(2+) ion per subunit.</text>
</comment>
<reference evidence="22" key="2">
    <citation type="submission" date="2025-09" db="UniProtKB">
        <authorList>
            <consortium name="Ensembl"/>
        </authorList>
    </citation>
    <scope>IDENTIFICATION</scope>
</reference>
<dbReference type="InterPro" id="IPR001211">
    <property type="entry name" value="PLA2"/>
</dbReference>
<evidence type="ECO:0000256" key="12">
    <source>
        <dbReference type="ARBA" id="ARBA00048227"/>
    </source>
</evidence>
<dbReference type="GO" id="GO:0006644">
    <property type="term" value="P:phospholipid metabolic process"/>
    <property type="evidence" value="ECO:0007669"/>
    <property type="project" value="InterPro"/>
</dbReference>
<evidence type="ECO:0000256" key="14">
    <source>
        <dbReference type="ARBA" id="ARBA00048699"/>
    </source>
</evidence>
<evidence type="ECO:0000256" key="11">
    <source>
        <dbReference type="ARBA" id="ARBA00048221"/>
    </source>
</evidence>
<evidence type="ECO:0000313" key="23">
    <source>
        <dbReference type="Proteomes" id="UP000472262"/>
    </source>
</evidence>
<feature type="disulfide bond" evidence="18">
    <location>
        <begin position="60"/>
        <end position="160"/>
    </location>
</feature>
<comment type="catalytic activity">
    <reaction evidence="10">
        <text>1-hexadecanoyl-2-(9Z-octadecenoyl)-sn-glycero-3-phospho-(1'-sn-glycerol) + H2O = 1-hexadecanoyl-sn-glycero-3-phospho-(1'-sn-glycerol) + (9Z)-octadecenoate + H(+)</text>
        <dbReference type="Rhea" id="RHEA:40919"/>
        <dbReference type="ChEBI" id="CHEBI:15377"/>
        <dbReference type="ChEBI" id="CHEBI:15378"/>
        <dbReference type="ChEBI" id="CHEBI:30823"/>
        <dbReference type="ChEBI" id="CHEBI:72841"/>
        <dbReference type="ChEBI" id="CHEBI:75158"/>
    </reaction>
    <physiologicalReaction direction="left-to-right" evidence="10">
        <dbReference type="Rhea" id="RHEA:40920"/>
    </physiologicalReaction>
</comment>
<evidence type="ECO:0000256" key="8">
    <source>
        <dbReference type="ARBA" id="ARBA00023157"/>
    </source>
</evidence>
<dbReference type="GO" id="GO:0005509">
    <property type="term" value="F:calcium ion binding"/>
    <property type="evidence" value="ECO:0007669"/>
    <property type="project" value="InterPro"/>
</dbReference>
<dbReference type="GO" id="GO:0005102">
    <property type="term" value="F:signaling receptor binding"/>
    <property type="evidence" value="ECO:0007669"/>
    <property type="project" value="UniProtKB-ARBA"/>
</dbReference>
<evidence type="ECO:0000256" key="17">
    <source>
        <dbReference type="PIRSR" id="PIRSR601211-2"/>
    </source>
</evidence>
<dbReference type="PANTHER" id="PTHR11716">
    <property type="entry name" value="PHOSPHOLIPASE A2 FAMILY MEMBER"/>
    <property type="match status" value="1"/>
</dbReference>
<dbReference type="CDD" id="cd00125">
    <property type="entry name" value="PLA2c"/>
    <property type="match status" value="1"/>
</dbReference>
<evidence type="ECO:0000256" key="7">
    <source>
        <dbReference type="ARBA" id="ARBA00023098"/>
    </source>
</evidence>
<keyword evidence="4 17" id="KW-0479">Metal-binding</keyword>
<reference evidence="22" key="1">
    <citation type="submission" date="2025-08" db="UniProtKB">
        <authorList>
            <consortium name="Ensembl"/>
        </authorList>
    </citation>
    <scope>IDENTIFICATION</scope>
</reference>
<dbReference type="EC" id="3.1.1.4" evidence="2 20"/>
<evidence type="ECO:0000256" key="20">
    <source>
        <dbReference type="RuleBase" id="RU361236"/>
    </source>
</evidence>
<evidence type="ECO:0000256" key="4">
    <source>
        <dbReference type="ARBA" id="ARBA00022723"/>
    </source>
</evidence>
<comment type="catalytic activity">
    <reaction evidence="11">
        <text>N-hexadecanoyl-1,2-di-(9Z-octadecenoyl)-sn-glycero-3-phosphoethanolamine + H2O = N-hexadecanoyl-1-(9Z-octadecenoyl)-sn-glycero-3-phosphoethanolamine + (9Z)-octadecenoate + H(+)</text>
        <dbReference type="Rhea" id="RHEA:45424"/>
        <dbReference type="ChEBI" id="CHEBI:15377"/>
        <dbReference type="ChEBI" id="CHEBI:15378"/>
        <dbReference type="ChEBI" id="CHEBI:30823"/>
        <dbReference type="ChEBI" id="CHEBI:78097"/>
        <dbReference type="ChEBI" id="CHEBI:85217"/>
    </reaction>
    <physiologicalReaction direction="left-to-right" evidence="11">
        <dbReference type="Rhea" id="RHEA:45425"/>
    </physiologicalReaction>
</comment>
<dbReference type="PROSITE" id="PS00118">
    <property type="entry name" value="PA2_HIS"/>
    <property type="match status" value="1"/>
</dbReference>
<feature type="binding site" evidence="17">
    <location>
        <position position="61"/>
    </location>
    <ligand>
        <name>Ca(2+)</name>
        <dbReference type="ChEBI" id="CHEBI:29108"/>
    </ligand>
</feature>
<keyword evidence="8 18" id="KW-1015">Disulfide bond</keyword>
<dbReference type="Pfam" id="PF00068">
    <property type="entry name" value="Phospholip_A2_1"/>
    <property type="match status" value="1"/>
</dbReference>
<dbReference type="Ensembl" id="ENSSGRT00000119976.1">
    <property type="protein sequence ID" value="ENSSGRP00000112964.1"/>
    <property type="gene ID" value="ENSSGRG00000055522.1"/>
</dbReference>
<dbReference type="InterPro" id="IPR033113">
    <property type="entry name" value="PLA2_histidine"/>
</dbReference>
<comment type="catalytic activity">
    <reaction evidence="20">
        <text>a 1,2-diacyl-sn-glycero-3-phosphocholine + H2O = a 1-acyl-sn-glycero-3-phosphocholine + a fatty acid + H(+)</text>
        <dbReference type="Rhea" id="RHEA:15801"/>
        <dbReference type="ChEBI" id="CHEBI:15377"/>
        <dbReference type="ChEBI" id="CHEBI:15378"/>
        <dbReference type="ChEBI" id="CHEBI:28868"/>
        <dbReference type="ChEBI" id="CHEBI:57643"/>
        <dbReference type="ChEBI" id="CHEBI:58168"/>
        <dbReference type="EC" id="3.1.1.4"/>
    </reaction>
</comment>
<dbReference type="GO" id="GO:0047498">
    <property type="term" value="F:calcium-dependent phospholipase A2 activity"/>
    <property type="evidence" value="ECO:0007669"/>
    <property type="project" value="TreeGrafter"/>
</dbReference>
<feature type="binding site" evidence="17">
    <location>
        <position position="65"/>
    </location>
    <ligand>
        <name>Ca(2+)</name>
        <dbReference type="ChEBI" id="CHEBI:29108"/>
    </ligand>
</feature>
<feature type="disulfide bond" evidence="18">
    <location>
        <begin position="62"/>
        <end position="80"/>
    </location>
</feature>
<evidence type="ECO:0000256" key="6">
    <source>
        <dbReference type="ARBA" id="ARBA00022837"/>
    </source>
</evidence>
<dbReference type="InParanoid" id="A0A672TEI4"/>
<feature type="active site" evidence="16">
    <location>
        <position position="83"/>
    </location>
</feature>
<feature type="active site" evidence="16">
    <location>
        <position position="136"/>
    </location>
</feature>